<dbReference type="EMBL" id="FLUP01000001">
    <property type="protein sequence ID" value="SBW05585.1"/>
    <property type="molecule type" value="Genomic_DNA"/>
</dbReference>
<keyword evidence="1" id="KW-1133">Transmembrane helix</keyword>
<sequence>METLKMLLRTALFLGGVTVVFVAYTVCVALVERHFSPKYAKGQEPAASAVASAAPDREARARALLDSGQLVKEQFTLEVQSHVPPLRVDRTAGLLAGVAHQSGR</sequence>
<dbReference type="AlphaFoldDB" id="A0A212K250"/>
<protein>
    <submittedName>
        <fullName evidence="2">Uncharacterized protein</fullName>
    </submittedName>
</protein>
<evidence type="ECO:0000313" key="2">
    <source>
        <dbReference type="EMBL" id="SBW05585.1"/>
    </source>
</evidence>
<dbReference type="RefSeq" id="WP_227118073.1">
    <property type="nucleotide sequence ID" value="NZ_CABUEN010000003.1"/>
</dbReference>
<gene>
    <name evidence="2" type="ORF">KM92DES2_12074</name>
</gene>
<keyword evidence="1" id="KW-0812">Transmembrane</keyword>
<organism evidence="2">
    <name type="scientific">uncultured Desulfovibrio sp</name>
    <dbReference type="NCBI Taxonomy" id="167968"/>
    <lineage>
        <taxon>Bacteria</taxon>
        <taxon>Pseudomonadati</taxon>
        <taxon>Thermodesulfobacteriota</taxon>
        <taxon>Desulfovibrionia</taxon>
        <taxon>Desulfovibrionales</taxon>
        <taxon>Desulfovibrionaceae</taxon>
        <taxon>Desulfovibrio</taxon>
        <taxon>environmental samples</taxon>
    </lineage>
</organism>
<evidence type="ECO:0000256" key="1">
    <source>
        <dbReference type="SAM" id="Phobius"/>
    </source>
</evidence>
<keyword evidence="1" id="KW-0472">Membrane</keyword>
<name>A0A212K250_9BACT</name>
<reference evidence="2" key="1">
    <citation type="submission" date="2016-04" db="EMBL/GenBank/DDBJ databases">
        <authorList>
            <person name="Evans L.H."/>
            <person name="Alamgir A."/>
            <person name="Owens N."/>
            <person name="Weber N.D."/>
            <person name="Virtaneva K."/>
            <person name="Barbian K."/>
            <person name="Babar A."/>
            <person name="Rosenke K."/>
        </authorList>
    </citation>
    <scope>NUCLEOTIDE SEQUENCE</scope>
    <source>
        <strain evidence="2">92-2</strain>
    </source>
</reference>
<accession>A0A212K250</accession>
<feature type="transmembrane region" description="Helical" evidence="1">
    <location>
        <begin position="6"/>
        <end position="31"/>
    </location>
</feature>
<proteinExistence type="predicted"/>